<dbReference type="HOGENOM" id="CLU_043930_0_0_12"/>
<dbReference type="PANTHER" id="PTHR37814:SF1">
    <property type="entry name" value="MEMBRANE PROTEIN"/>
    <property type="match status" value="1"/>
</dbReference>
<feature type="transmembrane region" description="Helical" evidence="1">
    <location>
        <begin position="135"/>
        <end position="152"/>
    </location>
</feature>
<feature type="transmembrane region" description="Helical" evidence="1">
    <location>
        <begin position="286"/>
        <end position="308"/>
    </location>
</feature>
<feature type="transmembrane region" description="Helical" evidence="1">
    <location>
        <begin position="349"/>
        <end position="366"/>
    </location>
</feature>
<keyword evidence="1" id="KW-1133">Transmembrane helix</keyword>
<dbReference type="STRING" id="1125699.HMPREF9194_00222"/>
<feature type="transmembrane region" description="Helical" evidence="1">
    <location>
        <begin position="203"/>
        <end position="224"/>
    </location>
</feature>
<keyword evidence="1" id="KW-0812">Transmembrane</keyword>
<feature type="transmembrane region" description="Helical" evidence="1">
    <location>
        <begin position="96"/>
        <end position="115"/>
    </location>
</feature>
<gene>
    <name evidence="2" type="ORF">HMPREF9194_00222</name>
</gene>
<dbReference type="EMBL" id="ATFF01000002">
    <property type="protein sequence ID" value="EPF32227.1"/>
    <property type="molecule type" value="Genomic_DNA"/>
</dbReference>
<dbReference type="PANTHER" id="PTHR37814">
    <property type="entry name" value="CONSERVED MEMBRANE PROTEIN"/>
    <property type="match status" value="1"/>
</dbReference>
<feature type="transmembrane region" description="Helical" evidence="1">
    <location>
        <begin position="53"/>
        <end position="75"/>
    </location>
</feature>
<feature type="transmembrane region" description="Helical" evidence="1">
    <location>
        <begin position="236"/>
        <end position="266"/>
    </location>
</feature>
<dbReference type="AlphaFoldDB" id="S3KJ25"/>
<evidence type="ECO:0000256" key="1">
    <source>
        <dbReference type="SAM" id="Phobius"/>
    </source>
</evidence>
<sequence length="372" mass="40631">MYRAEKSVRYVGFAMKKEIFKVANYTAATIAYLIGSGLASGQEIIQFFSSYGLVKSCLAALIMLSIFCCVTVVTIETGRKKRITEANNIYKVYCGKYLGTFFTWLTPLILFSIYAVMISGAGTLSAEYFSVPNRIGRLIMLVLSLGTVLAGFEKLVSVIAKIGHVIILIIIVLSVYSIAKTADWSAASSAAIGEYGFKQASPFWFLSGINYAAFCALTLYPFLAELGGKTNSKKEAVATGLFSSVVFFTIAMLINFSLLGNISVLAGKEMPAVFIADLLFPRVGGIVYSVILYSSIYTTAVPMLWTTCNRIAADDKSVKFKLCAVILAVTAYFIGGLPFSVLINFIYPYIGYVGIFVFACLVITVFRRRKSE</sequence>
<reference evidence="2 3" key="1">
    <citation type="submission" date="2013-04" db="EMBL/GenBank/DDBJ databases">
        <title>The Genome Sequence of Treponema maltophilum ATCC 51939.</title>
        <authorList>
            <consortium name="The Broad Institute Genomics Platform"/>
            <person name="Earl A."/>
            <person name="Ward D."/>
            <person name="Feldgarden M."/>
            <person name="Gevers D."/>
            <person name="Leonetti C."/>
            <person name="Blanton J.M."/>
            <person name="Dewhirst F.E."/>
            <person name="Izard J."/>
            <person name="Walker B."/>
            <person name="Young S."/>
            <person name="Zeng Q."/>
            <person name="Gargeya S."/>
            <person name="Fitzgerald M."/>
            <person name="Haas B."/>
            <person name="Abouelleil A."/>
            <person name="Allen A.W."/>
            <person name="Alvarado L."/>
            <person name="Arachchi H.M."/>
            <person name="Berlin A.M."/>
            <person name="Chapman S.B."/>
            <person name="Gainer-Dewar J."/>
            <person name="Goldberg J."/>
            <person name="Griggs A."/>
            <person name="Gujja S."/>
            <person name="Hansen M."/>
            <person name="Howarth C."/>
            <person name="Imamovic A."/>
            <person name="Ireland A."/>
            <person name="Larimer J."/>
            <person name="McCowan C."/>
            <person name="Murphy C."/>
            <person name="Pearson M."/>
            <person name="Poon T.W."/>
            <person name="Priest M."/>
            <person name="Roberts A."/>
            <person name="Saif S."/>
            <person name="Shea T."/>
            <person name="Sisk P."/>
            <person name="Sykes S."/>
            <person name="Wortman J."/>
            <person name="Nusbaum C."/>
            <person name="Birren B."/>
        </authorList>
    </citation>
    <scope>NUCLEOTIDE SEQUENCE [LARGE SCALE GENOMIC DNA]</scope>
    <source>
        <strain evidence="2 3">ATCC 51939</strain>
    </source>
</reference>
<keyword evidence="1" id="KW-0472">Membrane</keyword>
<protein>
    <submittedName>
        <fullName evidence="2">Uncharacterized protein</fullName>
    </submittedName>
</protein>
<dbReference type="Proteomes" id="UP000014541">
    <property type="component" value="Unassembled WGS sequence"/>
</dbReference>
<proteinExistence type="predicted"/>
<comment type="caution">
    <text evidence="2">The sequence shown here is derived from an EMBL/GenBank/DDBJ whole genome shotgun (WGS) entry which is preliminary data.</text>
</comment>
<feature type="transmembrane region" description="Helical" evidence="1">
    <location>
        <begin position="320"/>
        <end position="343"/>
    </location>
</feature>
<evidence type="ECO:0000313" key="3">
    <source>
        <dbReference type="Proteomes" id="UP000014541"/>
    </source>
</evidence>
<dbReference type="InterPro" id="IPR038728">
    <property type="entry name" value="YkvI-like"/>
</dbReference>
<feature type="transmembrane region" description="Helical" evidence="1">
    <location>
        <begin position="159"/>
        <end position="179"/>
    </location>
</feature>
<accession>S3KJ25</accession>
<organism evidence="2 3">
    <name type="scientific">Treponema maltophilum ATCC 51939</name>
    <dbReference type="NCBI Taxonomy" id="1125699"/>
    <lineage>
        <taxon>Bacteria</taxon>
        <taxon>Pseudomonadati</taxon>
        <taxon>Spirochaetota</taxon>
        <taxon>Spirochaetia</taxon>
        <taxon>Spirochaetales</taxon>
        <taxon>Treponemataceae</taxon>
        <taxon>Treponema</taxon>
    </lineage>
</organism>
<name>S3KJ25_TREMA</name>
<keyword evidence="3" id="KW-1185">Reference proteome</keyword>
<dbReference type="eggNOG" id="COG3949">
    <property type="taxonomic scope" value="Bacteria"/>
</dbReference>
<dbReference type="PATRIC" id="fig|1125699.3.peg.224"/>
<evidence type="ECO:0000313" key="2">
    <source>
        <dbReference type="EMBL" id="EPF32227.1"/>
    </source>
</evidence>
<feature type="transmembrane region" description="Helical" evidence="1">
    <location>
        <begin position="22"/>
        <end position="41"/>
    </location>
</feature>